<dbReference type="InterPro" id="IPR010562">
    <property type="entry name" value="Haemolymph_juvenile_hormone-bd"/>
</dbReference>
<organism evidence="2 3">
    <name type="scientific">Exocentrus adspersus</name>
    <dbReference type="NCBI Taxonomy" id="1586481"/>
    <lineage>
        <taxon>Eukaryota</taxon>
        <taxon>Metazoa</taxon>
        <taxon>Ecdysozoa</taxon>
        <taxon>Arthropoda</taxon>
        <taxon>Hexapoda</taxon>
        <taxon>Insecta</taxon>
        <taxon>Pterygota</taxon>
        <taxon>Neoptera</taxon>
        <taxon>Endopterygota</taxon>
        <taxon>Coleoptera</taxon>
        <taxon>Polyphaga</taxon>
        <taxon>Cucujiformia</taxon>
        <taxon>Chrysomeloidea</taxon>
        <taxon>Cerambycidae</taxon>
        <taxon>Lamiinae</taxon>
        <taxon>Acanthocinini</taxon>
        <taxon>Exocentrus</taxon>
    </lineage>
</organism>
<keyword evidence="1" id="KW-0732">Signal</keyword>
<dbReference type="GO" id="GO:0005615">
    <property type="term" value="C:extracellular space"/>
    <property type="evidence" value="ECO:0007669"/>
    <property type="project" value="TreeGrafter"/>
</dbReference>
<dbReference type="Gene3D" id="3.15.10.30">
    <property type="entry name" value="Haemolymph juvenile hormone binding protein"/>
    <property type="match status" value="1"/>
</dbReference>
<accession>A0AAV8W7E9</accession>
<evidence type="ECO:0000313" key="2">
    <source>
        <dbReference type="EMBL" id="KAJ8922057.1"/>
    </source>
</evidence>
<feature type="signal peptide" evidence="1">
    <location>
        <begin position="1"/>
        <end position="17"/>
    </location>
</feature>
<sequence length="230" mass="26695">MQLRFFLLAIQVVNIHCSLKLPSYLKPCSLSDPNLDECCLKHGKEALPYLVKGDRKYNIPNLSPLFLPMLSVQASNALHVTMTDIYAYGLERADLKRIRQFFYILFNVENKKVSVTLFIDNLQLIGKYDMNGKILILPIQGNGDFNITTVNGVYRYNFEYTLTRKNNEDHMVVKDNDVMTFELEDAFIVLDNLFHGDEVLGEHFILFYKNAFNSADVRYPRNFLKLSQNF</sequence>
<dbReference type="InterPro" id="IPR038606">
    <property type="entry name" value="To_sf"/>
</dbReference>
<evidence type="ECO:0000313" key="3">
    <source>
        <dbReference type="Proteomes" id="UP001159042"/>
    </source>
</evidence>
<gene>
    <name evidence="2" type="ORF">NQ315_008698</name>
</gene>
<dbReference type="AlphaFoldDB" id="A0AAV8W7E9"/>
<protein>
    <submittedName>
        <fullName evidence="2">Uncharacterized protein</fullName>
    </submittedName>
</protein>
<proteinExistence type="predicted"/>
<feature type="chain" id="PRO_5043720571" evidence="1">
    <location>
        <begin position="18"/>
        <end position="230"/>
    </location>
</feature>
<dbReference type="PANTHER" id="PTHR11008:SF32">
    <property type="entry name" value="CIRCADIAN CLOCK-CONTROLLED PROTEIN DAYWAKE-RELATED"/>
    <property type="match status" value="1"/>
</dbReference>
<dbReference type="EMBL" id="JANEYG010000008">
    <property type="protein sequence ID" value="KAJ8922057.1"/>
    <property type="molecule type" value="Genomic_DNA"/>
</dbReference>
<reference evidence="2 3" key="1">
    <citation type="journal article" date="2023" name="Insect Mol. Biol.">
        <title>Genome sequencing provides insights into the evolution of gene families encoding plant cell wall-degrading enzymes in longhorned beetles.</title>
        <authorList>
            <person name="Shin N.R."/>
            <person name="Okamura Y."/>
            <person name="Kirsch R."/>
            <person name="Pauchet Y."/>
        </authorList>
    </citation>
    <scope>NUCLEOTIDE SEQUENCE [LARGE SCALE GENOMIC DNA]</scope>
    <source>
        <strain evidence="2">EAD_L_NR</strain>
    </source>
</reference>
<dbReference type="Proteomes" id="UP001159042">
    <property type="component" value="Unassembled WGS sequence"/>
</dbReference>
<name>A0AAV8W7E9_9CUCU</name>
<keyword evidence="3" id="KW-1185">Reference proteome</keyword>
<evidence type="ECO:0000256" key="1">
    <source>
        <dbReference type="SAM" id="SignalP"/>
    </source>
</evidence>
<dbReference type="SMART" id="SM00700">
    <property type="entry name" value="JHBP"/>
    <property type="match status" value="1"/>
</dbReference>
<comment type="caution">
    <text evidence="2">The sequence shown here is derived from an EMBL/GenBank/DDBJ whole genome shotgun (WGS) entry which is preliminary data.</text>
</comment>
<dbReference type="Pfam" id="PF06585">
    <property type="entry name" value="JHBP"/>
    <property type="match status" value="1"/>
</dbReference>
<dbReference type="PANTHER" id="PTHR11008">
    <property type="entry name" value="PROTEIN TAKEOUT-LIKE PROTEIN"/>
    <property type="match status" value="1"/>
</dbReference>